<dbReference type="Proteomes" id="UP001055149">
    <property type="component" value="Unassembled WGS sequence"/>
</dbReference>
<keyword evidence="1" id="KW-0812">Transmembrane</keyword>
<evidence type="ECO:0000313" key="2">
    <source>
        <dbReference type="EMBL" id="GKS80629.1"/>
    </source>
</evidence>
<dbReference type="InterPro" id="IPR007401">
    <property type="entry name" value="DUF454"/>
</dbReference>
<name>A0ABQ5JEZ7_9LACO</name>
<sequence length="100" mass="11755">MRNITKILWGLLTVVAFVLGIIGLALPVMPQLPFLITGFFGLSKVSPRFHQWVTNTKIYRKLFGHLTKYCQDKKQEFEQRGATWYQNLYLKMMMVLMIKD</sequence>
<proteinExistence type="predicted"/>
<dbReference type="RefSeq" id="WP_244054346.1">
    <property type="nucleotide sequence ID" value="NZ_BQXH01000002.1"/>
</dbReference>
<evidence type="ECO:0000313" key="3">
    <source>
        <dbReference type="Proteomes" id="UP001055149"/>
    </source>
</evidence>
<keyword evidence="1" id="KW-1133">Transmembrane helix</keyword>
<dbReference type="EMBL" id="BQXH01000002">
    <property type="protein sequence ID" value="GKS80629.1"/>
    <property type="molecule type" value="Genomic_DNA"/>
</dbReference>
<evidence type="ECO:0008006" key="4">
    <source>
        <dbReference type="Google" id="ProtNLM"/>
    </source>
</evidence>
<evidence type="ECO:0000256" key="1">
    <source>
        <dbReference type="SAM" id="Phobius"/>
    </source>
</evidence>
<reference evidence="2" key="1">
    <citation type="journal article" date="2022" name="Int. J. Syst. Evol. Microbiol.">
        <title>A novel species of lactic acid bacteria, Ligilactobacillus pabuli sp. nov., isolated from alfalfa silage.</title>
        <authorList>
            <person name="Tohno M."/>
            <person name="Tanizawa Y."/>
            <person name="Sawada H."/>
            <person name="Sakamoto M."/>
            <person name="Ohkuma M."/>
            <person name="Kobayashi H."/>
        </authorList>
    </citation>
    <scope>NUCLEOTIDE SEQUENCE</scope>
    <source>
        <strain evidence="2">AF129</strain>
    </source>
</reference>
<organism evidence="2 3">
    <name type="scientific">Ligilactobacillus pabuli</name>
    <dbReference type="NCBI Taxonomy" id="2886039"/>
    <lineage>
        <taxon>Bacteria</taxon>
        <taxon>Bacillati</taxon>
        <taxon>Bacillota</taxon>
        <taxon>Bacilli</taxon>
        <taxon>Lactobacillales</taxon>
        <taxon>Lactobacillaceae</taxon>
        <taxon>Ligilactobacillus</taxon>
    </lineage>
</organism>
<dbReference type="PANTHER" id="PTHR35813:SF1">
    <property type="entry name" value="INNER MEMBRANE PROTEIN YBAN"/>
    <property type="match status" value="1"/>
</dbReference>
<accession>A0ABQ5JEZ7</accession>
<keyword evidence="1" id="KW-0472">Membrane</keyword>
<dbReference type="Pfam" id="PF04304">
    <property type="entry name" value="DUF454"/>
    <property type="match status" value="1"/>
</dbReference>
<gene>
    <name evidence="2" type="ORF">LPAF129_03140</name>
</gene>
<protein>
    <recommendedName>
        <fullName evidence="4">DUF454 family protein</fullName>
    </recommendedName>
</protein>
<dbReference type="PANTHER" id="PTHR35813">
    <property type="entry name" value="INNER MEMBRANE PROTEIN YBAN"/>
    <property type="match status" value="1"/>
</dbReference>
<feature type="transmembrane region" description="Helical" evidence="1">
    <location>
        <begin position="7"/>
        <end position="29"/>
    </location>
</feature>
<keyword evidence="3" id="KW-1185">Reference proteome</keyword>
<comment type="caution">
    <text evidence="2">The sequence shown here is derived from an EMBL/GenBank/DDBJ whole genome shotgun (WGS) entry which is preliminary data.</text>
</comment>